<proteinExistence type="predicted"/>
<gene>
    <name evidence="1" type="ORF">CSA56_17255</name>
</gene>
<dbReference type="AlphaFoldDB" id="A0A2G6KA45"/>
<dbReference type="EMBL" id="PDSK01000127">
    <property type="protein sequence ID" value="PIE31852.1"/>
    <property type="molecule type" value="Genomic_DNA"/>
</dbReference>
<evidence type="ECO:0008006" key="3">
    <source>
        <dbReference type="Google" id="ProtNLM"/>
    </source>
</evidence>
<dbReference type="Pfam" id="PF17784">
    <property type="entry name" value="Sulfotransfer_4"/>
    <property type="match status" value="1"/>
</dbReference>
<dbReference type="Gene3D" id="3.40.50.300">
    <property type="entry name" value="P-loop containing nucleotide triphosphate hydrolases"/>
    <property type="match status" value="1"/>
</dbReference>
<dbReference type="PANTHER" id="PTHR36978:SF4">
    <property type="entry name" value="P-LOOP CONTAINING NUCLEOSIDE TRIPHOSPHATE HYDROLASE PROTEIN"/>
    <property type="match status" value="1"/>
</dbReference>
<evidence type="ECO:0000313" key="1">
    <source>
        <dbReference type="EMBL" id="PIE31852.1"/>
    </source>
</evidence>
<comment type="caution">
    <text evidence="1">The sequence shown here is derived from an EMBL/GenBank/DDBJ whole genome shotgun (WGS) entry which is preliminary data.</text>
</comment>
<protein>
    <recommendedName>
        <fullName evidence="3">Sulfotransferase family protein</fullName>
    </recommendedName>
</protein>
<evidence type="ECO:0000313" key="2">
    <source>
        <dbReference type="Proteomes" id="UP000230821"/>
    </source>
</evidence>
<reference evidence="1 2" key="1">
    <citation type="submission" date="2017-10" db="EMBL/GenBank/DDBJ databases">
        <title>Novel microbial diversity and functional potential in the marine mammal oral microbiome.</title>
        <authorList>
            <person name="Dudek N.K."/>
            <person name="Sun C.L."/>
            <person name="Burstein D."/>
            <person name="Kantor R.S."/>
            <person name="Aliaga Goltsman D.S."/>
            <person name="Bik E.M."/>
            <person name="Thomas B.C."/>
            <person name="Banfield J.F."/>
            <person name="Relman D.A."/>
        </authorList>
    </citation>
    <scope>NUCLEOTIDE SEQUENCE [LARGE SCALE GENOMIC DNA]</scope>
    <source>
        <strain evidence="1">DOLJORAL78_47_16</strain>
    </source>
</reference>
<dbReference type="SUPFAM" id="SSF52540">
    <property type="entry name" value="P-loop containing nucleoside triphosphate hydrolases"/>
    <property type="match status" value="1"/>
</dbReference>
<accession>A0A2G6KA45</accession>
<organism evidence="1 2">
    <name type="scientific">candidate division KSB3 bacterium</name>
    <dbReference type="NCBI Taxonomy" id="2044937"/>
    <lineage>
        <taxon>Bacteria</taxon>
        <taxon>candidate division KSB3</taxon>
    </lineage>
</organism>
<sequence length="209" mass="24735">MINKIFNFGFPKTATTSLNCALQELGFKSIHNPKAFRKLAMQGQYHFDDDDWQALTNFGEHFYPQLDQAYPNSKFILTIRDEELWLASWKKQIGQSSGDEIGARWAWSRRVRTWVRAVQRMTEADIRFTHMHARIDIFGTYRFHTERCLYVYRLHQKNARDYFQERPQDFLIMDICNGDGWETLCPFLEIDTIPDTPFPLQQPEQSPSA</sequence>
<dbReference type="InterPro" id="IPR027417">
    <property type="entry name" value="P-loop_NTPase"/>
</dbReference>
<dbReference type="PANTHER" id="PTHR36978">
    <property type="entry name" value="P-LOOP CONTAINING NUCLEOTIDE TRIPHOSPHATE HYDROLASE"/>
    <property type="match status" value="1"/>
</dbReference>
<dbReference type="InterPro" id="IPR040632">
    <property type="entry name" value="Sulfotransfer_4"/>
</dbReference>
<dbReference type="Proteomes" id="UP000230821">
    <property type="component" value="Unassembled WGS sequence"/>
</dbReference>
<name>A0A2G6KA45_9BACT</name>